<evidence type="ECO:0000256" key="3">
    <source>
        <dbReference type="ARBA" id="ARBA00022989"/>
    </source>
</evidence>
<feature type="transmembrane region" description="Helical" evidence="5">
    <location>
        <begin position="12"/>
        <end position="32"/>
    </location>
</feature>
<feature type="transmembrane region" description="Helical" evidence="5">
    <location>
        <begin position="222"/>
        <end position="243"/>
    </location>
</feature>
<dbReference type="Gene3D" id="1.20.1070.10">
    <property type="entry name" value="Rhodopsin 7-helix transmembrane proteins"/>
    <property type="match status" value="1"/>
</dbReference>
<evidence type="ECO:0000256" key="2">
    <source>
        <dbReference type="ARBA" id="ARBA00022692"/>
    </source>
</evidence>
<proteinExistence type="predicted"/>
<dbReference type="SUPFAM" id="SSF81321">
    <property type="entry name" value="Family A G protein-coupled receptor-like"/>
    <property type="match status" value="1"/>
</dbReference>
<dbReference type="EMBL" id="CAJNOR010004538">
    <property type="protein sequence ID" value="CAF1509937.1"/>
    <property type="molecule type" value="Genomic_DNA"/>
</dbReference>
<keyword evidence="9" id="KW-1185">Reference proteome</keyword>
<dbReference type="Proteomes" id="UP000663828">
    <property type="component" value="Unassembled WGS sequence"/>
</dbReference>
<evidence type="ECO:0000256" key="5">
    <source>
        <dbReference type="SAM" id="Phobius"/>
    </source>
</evidence>
<accession>A0A815TXE8</accession>
<evidence type="ECO:0000256" key="4">
    <source>
        <dbReference type="ARBA" id="ARBA00023136"/>
    </source>
</evidence>
<reference evidence="8" key="1">
    <citation type="submission" date="2021-02" db="EMBL/GenBank/DDBJ databases">
        <authorList>
            <person name="Nowell W R."/>
        </authorList>
    </citation>
    <scope>NUCLEOTIDE SEQUENCE</scope>
</reference>
<keyword evidence="3 5" id="KW-1133">Transmembrane helix</keyword>
<feature type="transmembrane region" description="Helical" evidence="5">
    <location>
        <begin position="123"/>
        <end position="147"/>
    </location>
</feature>
<dbReference type="Proteomes" id="UP000663852">
    <property type="component" value="Unassembled WGS sequence"/>
</dbReference>
<dbReference type="GO" id="GO:0016020">
    <property type="term" value="C:membrane"/>
    <property type="evidence" value="ECO:0007669"/>
    <property type="project" value="UniProtKB-SubCell"/>
</dbReference>
<feature type="domain" description="G-protein coupled receptors family 1 profile" evidence="6">
    <location>
        <begin position="22"/>
        <end position="274"/>
    </location>
</feature>
<dbReference type="AlphaFoldDB" id="A0A815TXE8"/>
<evidence type="ECO:0000259" key="6">
    <source>
        <dbReference type="PROSITE" id="PS50262"/>
    </source>
</evidence>
<gene>
    <name evidence="7" type="ORF">EDS130_LOCUS39106</name>
    <name evidence="8" type="ORF">XAT740_LOCUS40159</name>
</gene>
<sequence length="324" mass="38527">MEIPYTVKFWLFVIFLIPSIPCSIFNLYHFLFDRALRKCLHNHVITILLFLGLIYMVTAIIWFTHFYRTQSALVASPKFCLIWVYLDFALTITTTILAAWASIERHILIFHQNLISTPLKRWIFHYFPLIIFTIYPFIFYIVGFFVLPCSFPFNYKAERCALEGCVGYNEKISMWDSWANNVVPVLVIIIFSIALIVRVWYGKHRMGHRFQWRKYRKMLFQLLSISTLYFVLFLPAMILYAAYALGLSYSIGFDFFLNYLYLFYFIIFFTPFVSIVSLPELREKVWHLLLFCRPRTRAIFPTRVRIVGTVNLQMGKITNTVQQT</sequence>
<evidence type="ECO:0000313" key="7">
    <source>
        <dbReference type="EMBL" id="CAF1444473.1"/>
    </source>
</evidence>
<feature type="transmembrane region" description="Helical" evidence="5">
    <location>
        <begin position="44"/>
        <end position="63"/>
    </location>
</feature>
<dbReference type="EMBL" id="CAJNOJ010000426">
    <property type="protein sequence ID" value="CAF1444473.1"/>
    <property type="molecule type" value="Genomic_DNA"/>
</dbReference>
<dbReference type="InterPro" id="IPR017452">
    <property type="entry name" value="GPCR_Rhodpsn_7TM"/>
</dbReference>
<evidence type="ECO:0000256" key="1">
    <source>
        <dbReference type="ARBA" id="ARBA00004370"/>
    </source>
</evidence>
<comment type="caution">
    <text evidence="8">The sequence shown here is derived from an EMBL/GenBank/DDBJ whole genome shotgun (WGS) entry which is preliminary data.</text>
</comment>
<dbReference type="PROSITE" id="PS50262">
    <property type="entry name" value="G_PROTEIN_RECEP_F1_2"/>
    <property type="match status" value="1"/>
</dbReference>
<evidence type="ECO:0000313" key="9">
    <source>
        <dbReference type="Proteomes" id="UP000663828"/>
    </source>
</evidence>
<feature type="transmembrane region" description="Helical" evidence="5">
    <location>
        <begin position="182"/>
        <end position="201"/>
    </location>
</feature>
<feature type="transmembrane region" description="Helical" evidence="5">
    <location>
        <begin position="255"/>
        <end position="278"/>
    </location>
</feature>
<keyword evidence="2 5" id="KW-0812">Transmembrane</keyword>
<protein>
    <recommendedName>
        <fullName evidence="6">G-protein coupled receptors family 1 profile domain-containing protein</fullName>
    </recommendedName>
</protein>
<name>A0A815TXE8_ADIRI</name>
<comment type="subcellular location">
    <subcellularLocation>
        <location evidence="1">Membrane</location>
    </subcellularLocation>
</comment>
<organism evidence="8 9">
    <name type="scientific">Adineta ricciae</name>
    <name type="common">Rotifer</name>
    <dbReference type="NCBI Taxonomy" id="249248"/>
    <lineage>
        <taxon>Eukaryota</taxon>
        <taxon>Metazoa</taxon>
        <taxon>Spiralia</taxon>
        <taxon>Gnathifera</taxon>
        <taxon>Rotifera</taxon>
        <taxon>Eurotatoria</taxon>
        <taxon>Bdelloidea</taxon>
        <taxon>Adinetida</taxon>
        <taxon>Adinetidae</taxon>
        <taxon>Adineta</taxon>
    </lineage>
</organism>
<evidence type="ECO:0000313" key="8">
    <source>
        <dbReference type="EMBL" id="CAF1509937.1"/>
    </source>
</evidence>
<feature type="transmembrane region" description="Helical" evidence="5">
    <location>
        <begin position="83"/>
        <end position="103"/>
    </location>
</feature>
<keyword evidence="4 5" id="KW-0472">Membrane</keyword>